<gene>
    <name evidence="2" type="ORF">AC579_7209</name>
</gene>
<keyword evidence="1" id="KW-0472">Membrane</keyword>
<feature type="transmembrane region" description="Helical" evidence="1">
    <location>
        <begin position="145"/>
        <end position="170"/>
    </location>
</feature>
<evidence type="ECO:0008006" key="4">
    <source>
        <dbReference type="Google" id="ProtNLM"/>
    </source>
</evidence>
<keyword evidence="1" id="KW-1133">Transmembrane helix</keyword>
<reference evidence="2 3" key="1">
    <citation type="submission" date="2015-07" db="EMBL/GenBank/DDBJ databases">
        <title>Comparative genomics of the Sigatoka disease complex on banana suggests a link between parallel evolutionary changes in Pseudocercospora fijiensis and Pseudocercospora eumusae and increased virulence on the banana host.</title>
        <authorList>
            <person name="Chang T.-C."/>
            <person name="Salvucci A."/>
            <person name="Crous P.W."/>
            <person name="Stergiopoulos I."/>
        </authorList>
    </citation>
    <scope>NUCLEOTIDE SEQUENCE [LARGE SCALE GENOMIC DNA]</scope>
    <source>
        <strain evidence="2 3">CBS 116634</strain>
    </source>
</reference>
<evidence type="ECO:0000256" key="1">
    <source>
        <dbReference type="SAM" id="Phobius"/>
    </source>
</evidence>
<dbReference type="InterPro" id="IPR040632">
    <property type="entry name" value="Sulfotransfer_4"/>
</dbReference>
<dbReference type="Proteomes" id="UP000073492">
    <property type="component" value="Unassembled WGS sequence"/>
</dbReference>
<keyword evidence="1" id="KW-0812">Transmembrane</keyword>
<dbReference type="Pfam" id="PF17784">
    <property type="entry name" value="Sulfotransfer_4"/>
    <property type="match status" value="1"/>
</dbReference>
<dbReference type="InterPro" id="IPR027417">
    <property type="entry name" value="P-loop_NTPase"/>
</dbReference>
<keyword evidence="3" id="KW-1185">Reference proteome</keyword>
<accession>A0A139H8Y0</accession>
<comment type="caution">
    <text evidence="2">The sequence shown here is derived from an EMBL/GenBank/DDBJ whole genome shotgun (WGS) entry which is preliminary data.</text>
</comment>
<feature type="transmembrane region" description="Helical" evidence="1">
    <location>
        <begin position="251"/>
        <end position="271"/>
    </location>
</feature>
<sequence length="275" mass="31550">MGLLDNIVYFIGQKWFPRPQRTRIKPMQVLCLGFSRTGTESLCNALRTLGYNGVYHGYTEHGQSGDWAMWNKACMAKFRGVGKFDGEDWDDLLGDYQVVSDMPCILFARELIEAYPNAKVILSTRSFHSWHNSITSVTPPASARYLTYFLSWFHFATLVQVYTSAFLVVCQKMPSWSKMSVKAAYEEHNALIRGLVPKERLLEFHVSKGWEPLCEFLGKPVPEGVPVPHGNGGDEFKGRHAKLWMKEFWPAIRNFLVFMTFLIALIVYATFGRWL</sequence>
<evidence type="ECO:0000313" key="2">
    <source>
        <dbReference type="EMBL" id="KXS98894.1"/>
    </source>
</evidence>
<dbReference type="EMBL" id="LFZO01000731">
    <property type="protein sequence ID" value="KXS98894.1"/>
    <property type="molecule type" value="Genomic_DNA"/>
</dbReference>
<dbReference type="SUPFAM" id="SSF52540">
    <property type="entry name" value="P-loop containing nucleoside triphosphate hydrolases"/>
    <property type="match status" value="1"/>
</dbReference>
<organism evidence="2 3">
    <name type="scientific">Pseudocercospora musae</name>
    <dbReference type="NCBI Taxonomy" id="113226"/>
    <lineage>
        <taxon>Eukaryota</taxon>
        <taxon>Fungi</taxon>
        <taxon>Dikarya</taxon>
        <taxon>Ascomycota</taxon>
        <taxon>Pezizomycotina</taxon>
        <taxon>Dothideomycetes</taxon>
        <taxon>Dothideomycetidae</taxon>
        <taxon>Mycosphaerellales</taxon>
        <taxon>Mycosphaerellaceae</taxon>
        <taxon>Pseudocercospora</taxon>
    </lineage>
</organism>
<name>A0A139H8Y0_9PEZI</name>
<protein>
    <recommendedName>
        <fullName evidence="4">NAD dependent epimerase/dehydratase</fullName>
    </recommendedName>
</protein>
<proteinExistence type="predicted"/>
<dbReference type="PANTHER" id="PTHR36978:SF4">
    <property type="entry name" value="P-LOOP CONTAINING NUCLEOSIDE TRIPHOSPHATE HYDROLASE PROTEIN"/>
    <property type="match status" value="1"/>
</dbReference>
<dbReference type="PANTHER" id="PTHR36978">
    <property type="entry name" value="P-LOOP CONTAINING NUCLEOTIDE TRIPHOSPHATE HYDROLASE"/>
    <property type="match status" value="1"/>
</dbReference>
<dbReference type="Gene3D" id="3.40.50.300">
    <property type="entry name" value="P-loop containing nucleotide triphosphate hydrolases"/>
    <property type="match status" value="1"/>
</dbReference>
<dbReference type="AlphaFoldDB" id="A0A139H8Y0"/>
<evidence type="ECO:0000313" key="3">
    <source>
        <dbReference type="Proteomes" id="UP000073492"/>
    </source>
</evidence>